<keyword evidence="6" id="KW-0863">Zinc-finger</keyword>
<keyword evidence="7" id="KW-0862">Zinc</keyword>
<dbReference type="FunFam" id="3.30.160.60:FF:000299">
    <property type="entry name" value="Zinc finger protein 593"/>
    <property type="match status" value="1"/>
</dbReference>
<dbReference type="GO" id="GO:0008270">
    <property type="term" value="F:zinc ion binding"/>
    <property type="evidence" value="ECO:0007669"/>
    <property type="project" value="UniProtKB-KW"/>
</dbReference>
<dbReference type="Gene3D" id="3.30.160.60">
    <property type="entry name" value="Classic Zinc Finger"/>
    <property type="match status" value="1"/>
</dbReference>
<dbReference type="InterPro" id="IPR022755">
    <property type="entry name" value="Znf_C2H2_jaz"/>
</dbReference>
<dbReference type="Pfam" id="PF12171">
    <property type="entry name" value="zf-C2H2_jaz"/>
    <property type="match status" value="1"/>
</dbReference>
<dbReference type="GO" id="GO:0003676">
    <property type="term" value="F:nucleic acid binding"/>
    <property type="evidence" value="ECO:0007669"/>
    <property type="project" value="InterPro"/>
</dbReference>
<dbReference type="InterPro" id="IPR051879">
    <property type="entry name" value="C2H2-ZF_Maturation_Protein"/>
</dbReference>
<name>A0A1R1X033_9FUNG</name>
<evidence type="ECO:0000313" key="11">
    <source>
        <dbReference type="EMBL" id="OMJ08002.1"/>
    </source>
</evidence>
<feature type="domain" description="C2H2-type" evidence="10">
    <location>
        <begin position="61"/>
        <end position="83"/>
    </location>
</feature>
<evidence type="ECO:0000256" key="3">
    <source>
        <dbReference type="ARBA" id="ARBA00022490"/>
    </source>
</evidence>
<dbReference type="SUPFAM" id="SSF57667">
    <property type="entry name" value="beta-beta-alpha zinc fingers"/>
    <property type="match status" value="1"/>
</dbReference>
<dbReference type="OrthoDB" id="24683at2759"/>
<evidence type="ECO:0000256" key="6">
    <source>
        <dbReference type="ARBA" id="ARBA00022771"/>
    </source>
</evidence>
<evidence type="ECO:0000256" key="8">
    <source>
        <dbReference type="ARBA" id="ARBA00023242"/>
    </source>
</evidence>
<keyword evidence="4" id="KW-0690">Ribosome biogenesis</keyword>
<evidence type="ECO:0000313" key="13">
    <source>
        <dbReference type="Proteomes" id="UP000187283"/>
    </source>
</evidence>
<evidence type="ECO:0000256" key="5">
    <source>
        <dbReference type="ARBA" id="ARBA00022723"/>
    </source>
</evidence>
<dbReference type="AlphaFoldDB" id="A0A1R1X033"/>
<dbReference type="GO" id="GO:0043021">
    <property type="term" value="F:ribonucleoprotein complex binding"/>
    <property type="evidence" value="ECO:0007669"/>
    <property type="project" value="UniProtKB-ARBA"/>
</dbReference>
<sequence>MGRLRRSRTHKGIKDISKKYRLKRKTKDLDQIQQDLLPESKEKLEKQELDADLPGEGQYYCIECNKYFIDSDANLKHKVSKVHKRRLRQLKVPAYTQKESEFSAGMGSTSVLGNTQQSSLIMLKRKNDAKKAQSNKMSID</sequence>
<evidence type="ECO:0000256" key="2">
    <source>
        <dbReference type="ARBA" id="ARBA00004496"/>
    </source>
</evidence>
<dbReference type="SMART" id="SM00451">
    <property type="entry name" value="ZnF_U1"/>
    <property type="match status" value="1"/>
</dbReference>
<dbReference type="STRING" id="133412.A0A1R1X033"/>
<comment type="similarity">
    <text evidence="9">Belongs to the ZNF593/BUD20 C2H2-type zinc-finger protein family.</text>
</comment>
<proteinExistence type="inferred from homology"/>
<dbReference type="PANTHER" id="PTHR46095:SF1">
    <property type="entry name" value="ZINC FINGER PROTEIN 593"/>
    <property type="match status" value="1"/>
</dbReference>
<gene>
    <name evidence="11" type="ORF">AYI70_g11833</name>
    <name evidence="12" type="ORF">AYI70_g8268</name>
</gene>
<reference evidence="11 13" key="1">
    <citation type="submission" date="2017-01" db="EMBL/GenBank/DDBJ databases">
        <authorList>
            <person name="Mah S.A."/>
            <person name="Swanson W.J."/>
            <person name="Moy G.W."/>
            <person name="Vacquier V.D."/>
        </authorList>
    </citation>
    <scope>NUCLEOTIDE SEQUENCE [LARGE SCALE GENOMIC DNA]</scope>
    <source>
        <strain evidence="11 13">GSMNP</strain>
    </source>
</reference>
<evidence type="ECO:0000256" key="1">
    <source>
        <dbReference type="ARBA" id="ARBA00004123"/>
    </source>
</evidence>
<keyword evidence="3" id="KW-0963">Cytoplasm</keyword>
<dbReference type="GO" id="GO:0042254">
    <property type="term" value="P:ribosome biogenesis"/>
    <property type="evidence" value="ECO:0007669"/>
    <property type="project" value="UniProtKB-KW"/>
</dbReference>
<evidence type="ECO:0000313" key="12">
    <source>
        <dbReference type="EMBL" id="OMJ13833.1"/>
    </source>
</evidence>
<evidence type="ECO:0000256" key="7">
    <source>
        <dbReference type="ARBA" id="ARBA00022833"/>
    </source>
</evidence>
<comment type="subcellular location">
    <subcellularLocation>
        <location evidence="2">Cytoplasm</location>
    </subcellularLocation>
    <subcellularLocation>
        <location evidence="1">Nucleus</location>
    </subcellularLocation>
</comment>
<evidence type="ECO:0000259" key="10">
    <source>
        <dbReference type="PROSITE" id="PS00028"/>
    </source>
</evidence>
<dbReference type="GO" id="GO:0005737">
    <property type="term" value="C:cytoplasm"/>
    <property type="evidence" value="ECO:0007669"/>
    <property type="project" value="UniProtKB-SubCell"/>
</dbReference>
<dbReference type="Proteomes" id="UP000187283">
    <property type="component" value="Unassembled WGS sequence"/>
</dbReference>
<keyword evidence="13" id="KW-1185">Reference proteome</keyword>
<keyword evidence="5" id="KW-0479">Metal-binding</keyword>
<dbReference type="InterPro" id="IPR013087">
    <property type="entry name" value="Znf_C2H2_type"/>
</dbReference>
<dbReference type="InterPro" id="IPR003604">
    <property type="entry name" value="Matrin/U1-like-C_Znf_C2H2"/>
</dbReference>
<dbReference type="InterPro" id="IPR036236">
    <property type="entry name" value="Znf_C2H2_sf"/>
</dbReference>
<accession>A0A1R1X033</accession>
<dbReference type="PROSITE" id="PS00028">
    <property type="entry name" value="ZINC_FINGER_C2H2_1"/>
    <property type="match status" value="1"/>
</dbReference>
<keyword evidence="8" id="KW-0539">Nucleus</keyword>
<dbReference type="PANTHER" id="PTHR46095">
    <property type="entry name" value="ZINC FINGER PROTEIN 593"/>
    <property type="match status" value="1"/>
</dbReference>
<organism evidence="11 13">
    <name type="scientific">Smittium culicis</name>
    <dbReference type="NCBI Taxonomy" id="133412"/>
    <lineage>
        <taxon>Eukaryota</taxon>
        <taxon>Fungi</taxon>
        <taxon>Fungi incertae sedis</taxon>
        <taxon>Zoopagomycota</taxon>
        <taxon>Kickxellomycotina</taxon>
        <taxon>Harpellomycetes</taxon>
        <taxon>Harpellales</taxon>
        <taxon>Legeriomycetaceae</taxon>
        <taxon>Smittium</taxon>
    </lineage>
</organism>
<dbReference type="EMBL" id="LSSN01003321">
    <property type="protein sequence ID" value="OMJ13833.1"/>
    <property type="molecule type" value="Genomic_DNA"/>
</dbReference>
<comment type="caution">
    <text evidence="11">The sequence shown here is derived from an EMBL/GenBank/DDBJ whole genome shotgun (WGS) entry which is preliminary data.</text>
</comment>
<dbReference type="GO" id="GO:0005634">
    <property type="term" value="C:nucleus"/>
    <property type="evidence" value="ECO:0007669"/>
    <property type="project" value="UniProtKB-SubCell"/>
</dbReference>
<protein>
    <submittedName>
        <fullName evidence="11">Zinc finger protein</fullName>
    </submittedName>
</protein>
<dbReference type="EMBL" id="LSSN01005908">
    <property type="protein sequence ID" value="OMJ08002.1"/>
    <property type="molecule type" value="Genomic_DNA"/>
</dbReference>
<evidence type="ECO:0000256" key="9">
    <source>
        <dbReference type="ARBA" id="ARBA00038064"/>
    </source>
</evidence>
<evidence type="ECO:0000256" key="4">
    <source>
        <dbReference type="ARBA" id="ARBA00022517"/>
    </source>
</evidence>